<dbReference type="SUPFAM" id="SSF54236">
    <property type="entry name" value="Ubiquitin-like"/>
    <property type="match status" value="1"/>
</dbReference>
<dbReference type="OrthoDB" id="10251089at2759"/>
<feature type="region of interest" description="Disordered" evidence="7">
    <location>
        <begin position="84"/>
        <end position="109"/>
    </location>
</feature>
<dbReference type="Pfam" id="PF11543">
    <property type="entry name" value="UN_NPL4"/>
    <property type="match status" value="1"/>
</dbReference>
<evidence type="ECO:0000259" key="8">
    <source>
        <dbReference type="PROSITE" id="PS50249"/>
    </source>
</evidence>
<dbReference type="InterPro" id="IPR016563">
    <property type="entry name" value="Npl4"/>
</dbReference>
<dbReference type="Proteomes" id="UP000183832">
    <property type="component" value="Unassembled WGS sequence"/>
</dbReference>
<dbReference type="PROSITE" id="PS50249">
    <property type="entry name" value="MPN"/>
    <property type="match status" value="1"/>
</dbReference>
<dbReference type="EMBL" id="CVRI01000047">
    <property type="protein sequence ID" value="CRK98000.1"/>
    <property type="molecule type" value="Genomic_DNA"/>
</dbReference>
<dbReference type="InterPro" id="IPR024682">
    <property type="entry name" value="Npl4_Ub-like_dom"/>
</dbReference>
<dbReference type="STRING" id="568069.A0A1J1ICN9"/>
<dbReference type="CDD" id="cd08061">
    <property type="entry name" value="MPN_NPL4"/>
    <property type="match status" value="1"/>
</dbReference>
<keyword evidence="2" id="KW-0479">Metal-binding</keyword>
<dbReference type="InterPro" id="IPR007717">
    <property type="entry name" value="NPL4_C"/>
</dbReference>
<sequence length="431" mass="48891">MTKEIIIRIQTPDGMKRVNIPSTSTLKDLYDMAYKTLNLLDYGFGLFSDRGCSKELRSTRSVTINNSKLNHGDVIYYKQMAGSSSQSTTSSSSSSNSITPVPMKKQAPSVVEDPVDIELFKLDGRIERKKDEKLCHHTNNSRCVHCASLEPFDESYLKEQKIKHLSFHSYLRKMTSGMDRGKFVAFEDINCKIKGGCREHPPWPKGICSKCQPSAITLNRQTYRHVDNVMFENNGIVDEFLNYWRISGNQRIGFLYGTYEVTTDVPLGIRARIVAIHEPPQESTRNAIKLLEDPLDGEVQEMAEKLGLKKVGWIFTDLLNHETISGKVKHLRGIDTFFLTAKECILAGHFQNLHPNPCRYSSNGFFGSKFVTICVTGDKENQIHMEGYQVSAQCMALVRDNCLLPTKDAPELGYVRESTDKQYVPDVFYKI</sequence>
<dbReference type="PANTHER" id="PTHR12710:SF0">
    <property type="entry name" value="NUCLEAR PROTEIN LOCALIZATION PROTEIN 4 HOMOLOG"/>
    <property type="match status" value="1"/>
</dbReference>
<evidence type="ECO:0000256" key="1">
    <source>
        <dbReference type="ARBA" id="ARBA00011025"/>
    </source>
</evidence>
<keyword evidence="10" id="KW-1185">Reference proteome</keyword>
<evidence type="ECO:0000256" key="4">
    <source>
        <dbReference type="ARBA" id="ARBA00022833"/>
    </source>
</evidence>
<dbReference type="Pfam" id="PF05020">
    <property type="entry name" value="zf-NPL4"/>
    <property type="match status" value="1"/>
</dbReference>
<comment type="similarity">
    <text evidence="1">Belongs to the NPL4 family.</text>
</comment>
<dbReference type="GO" id="GO:0005634">
    <property type="term" value="C:nucleus"/>
    <property type="evidence" value="ECO:0007669"/>
    <property type="project" value="TreeGrafter"/>
</dbReference>
<dbReference type="PANTHER" id="PTHR12710">
    <property type="entry name" value="NUCLEAR PROTEIN LOCALIZATION 4"/>
    <property type="match status" value="1"/>
</dbReference>
<dbReference type="GO" id="GO:0043130">
    <property type="term" value="F:ubiquitin binding"/>
    <property type="evidence" value="ECO:0007669"/>
    <property type="project" value="TreeGrafter"/>
</dbReference>
<protein>
    <recommendedName>
        <fullName evidence="6">Nuclear protein localization protein 4 homolog</fullName>
    </recommendedName>
</protein>
<evidence type="ECO:0000313" key="10">
    <source>
        <dbReference type="Proteomes" id="UP000183832"/>
    </source>
</evidence>
<gene>
    <name evidence="9" type="ORF">CLUMA_CG011369</name>
</gene>
<evidence type="ECO:0000313" key="9">
    <source>
        <dbReference type="EMBL" id="CRK98000.1"/>
    </source>
</evidence>
<evidence type="ECO:0000256" key="3">
    <source>
        <dbReference type="ARBA" id="ARBA00022771"/>
    </source>
</evidence>
<evidence type="ECO:0000256" key="5">
    <source>
        <dbReference type="ARBA" id="ARBA00060618"/>
    </source>
</evidence>
<dbReference type="PIRSF" id="PIRSF010052">
    <property type="entry name" value="Polyub_prc_Npl4"/>
    <property type="match status" value="1"/>
</dbReference>
<evidence type="ECO:0000256" key="2">
    <source>
        <dbReference type="ARBA" id="ARBA00022723"/>
    </source>
</evidence>
<feature type="compositionally biased region" description="Low complexity" evidence="7">
    <location>
        <begin position="84"/>
        <end position="97"/>
    </location>
</feature>
<dbReference type="FunFam" id="3.40.140.10:FF:000012">
    <property type="entry name" value="nuclear protein localization protein 4 homolog"/>
    <property type="match status" value="1"/>
</dbReference>
<keyword evidence="3" id="KW-0863">Zinc-finger</keyword>
<feature type="domain" description="MPN" evidence="8">
    <location>
        <begin position="229"/>
        <end position="366"/>
    </location>
</feature>
<reference evidence="9 10" key="1">
    <citation type="submission" date="2015-04" db="EMBL/GenBank/DDBJ databases">
        <authorList>
            <person name="Syromyatnikov M.Y."/>
            <person name="Popov V.N."/>
        </authorList>
    </citation>
    <scope>NUCLEOTIDE SEQUENCE [LARGE SCALE GENOMIC DNA]</scope>
</reference>
<evidence type="ECO:0000256" key="6">
    <source>
        <dbReference type="ARBA" id="ARBA00074519"/>
    </source>
</evidence>
<dbReference type="Pfam" id="PF05021">
    <property type="entry name" value="NPL4"/>
    <property type="match status" value="1"/>
</dbReference>
<comment type="pathway">
    <text evidence="5">Protein degradation; proteasomal ubiquitin-dependent pathway.</text>
</comment>
<dbReference type="InterPro" id="IPR029071">
    <property type="entry name" value="Ubiquitin-like_domsf"/>
</dbReference>
<dbReference type="InterPro" id="IPR007716">
    <property type="entry name" value="NPL4_Zn-bd_put"/>
</dbReference>
<organism evidence="9 10">
    <name type="scientific">Clunio marinus</name>
    <dbReference type="NCBI Taxonomy" id="568069"/>
    <lineage>
        <taxon>Eukaryota</taxon>
        <taxon>Metazoa</taxon>
        <taxon>Ecdysozoa</taxon>
        <taxon>Arthropoda</taxon>
        <taxon>Hexapoda</taxon>
        <taxon>Insecta</taxon>
        <taxon>Pterygota</taxon>
        <taxon>Neoptera</taxon>
        <taxon>Endopterygota</taxon>
        <taxon>Diptera</taxon>
        <taxon>Nematocera</taxon>
        <taxon>Chironomoidea</taxon>
        <taxon>Chironomidae</taxon>
        <taxon>Clunio</taxon>
    </lineage>
</organism>
<dbReference type="GO" id="GO:0031625">
    <property type="term" value="F:ubiquitin protein ligase binding"/>
    <property type="evidence" value="ECO:0007669"/>
    <property type="project" value="TreeGrafter"/>
</dbReference>
<dbReference type="GO" id="GO:0008270">
    <property type="term" value="F:zinc ion binding"/>
    <property type="evidence" value="ECO:0007669"/>
    <property type="project" value="UniProtKB-KW"/>
</dbReference>
<accession>A0A1J1ICN9</accession>
<dbReference type="AlphaFoldDB" id="A0A1J1ICN9"/>
<name>A0A1J1ICN9_9DIPT</name>
<dbReference type="GO" id="GO:0006511">
    <property type="term" value="P:ubiquitin-dependent protein catabolic process"/>
    <property type="evidence" value="ECO:0007669"/>
    <property type="project" value="InterPro"/>
</dbReference>
<keyword evidence="4" id="KW-0862">Zinc</keyword>
<proteinExistence type="inferred from homology"/>
<evidence type="ECO:0000256" key="7">
    <source>
        <dbReference type="SAM" id="MobiDB-lite"/>
    </source>
</evidence>
<dbReference type="Gene3D" id="3.10.20.90">
    <property type="entry name" value="Phosphatidylinositol 3-kinase Catalytic Subunit, Chain A, domain 1"/>
    <property type="match status" value="1"/>
</dbReference>
<dbReference type="InterPro" id="IPR037518">
    <property type="entry name" value="MPN"/>
</dbReference>